<dbReference type="Pfam" id="PF01554">
    <property type="entry name" value="MatE"/>
    <property type="match status" value="2"/>
</dbReference>
<proteinExistence type="predicted"/>
<evidence type="ECO:0000256" key="5">
    <source>
        <dbReference type="ARBA" id="ARBA00022989"/>
    </source>
</evidence>
<sequence>MNDMTTGSPLKILVTFSLPMLISMIFQQMYSVVDTIVAGRFISANALAAVGASYPITTLFIAFATGASVGCSVVVSQMFGRKDYREVKTASCTAILSILVLAAVLTVIGLQAADPLLRVIGTPSKIFAAASLYLKVYLLGLISLFLYNTATALFNGLGDSFTPLCFLIFSSVLNIALDLFLVIVCKWGILGVAWATFIAQGLASLLATATFVRRVLKLKSEGKVKKFDRAMLPMMIRIAVPSVCQQSFVSVGVFLVQGLINSFGEITIASFAAALKVNTFACMTMNTLPTALSSFASQNIGAGKMDRVYQGLKISIIIAMVVAACSNILFLVCGDPIIGLFADDLDRAAIIKEGMQFLHICAPFYFLIAVKNCCDSVLRGGGAMGQFMATTFADLFLRVVIAYILVLCFQMGYSGVCWSYPIGWILGTALSVVFFKSGKWKLARL</sequence>
<feature type="transmembrane region" description="Helical" evidence="7">
    <location>
        <begin position="132"/>
        <end position="154"/>
    </location>
</feature>
<evidence type="ECO:0000256" key="3">
    <source>
        <dbReference type="ARBA" id="ARBA00022475"/>
    </source>
</evidence>
<feature type="transmembrane region" description="Helical" evidence="7">
    <location>
        <begin position="161"/>
        <end position="183"/>
    </location>
</feature>
<dbReference type="EMBL" id="NFKK01000012">
    <property type="protein sequence ID" value="OUP52201.1"/>
    <property type="molecule type" value="Genomic_DNA"/>
</dbReference>
<dbReference type="PANTHER" id="PTHR43549">
    <property type="entry name" value="MULTIDRUG RESISTANCE PROTEIN YPNP-RELATED"/>
    <property type="match status" value="1"/>
</dbReference>
<dbReference type="RefSeq" id="WP_087373602.1">
    <property type="nucleotide sequence ID" value="NZ_NFKK01000012.1"/>
</dbReference>
<dbReference type="InterPro" id="IPR048279">
    <property type="entry name" value="MdtK-like"/>
</dbReference>
<feature type="transmembrane region" description="Helical" evidence="7">
    <location>
        <begin position="12"/>
        <end position="33"/>
    </location>
</feature>
<gene>
    <name evidence="8" type="ORF">B5F17_10330</name>
</gene>
<keyword evidence="2" id="KW-0813">Transport</keyword>
<evidence type="ECO:0000256" key="2">
    <source>
        <dbReference type="ARBA" id="ARBA00022448"/>
    </source>
</evidence>
<evidence type="ECO:0000313" key="8">
    <source>
        <dbReference type="EMBL" id="OUP52201.1"/>
    </source>
</evidence>
<keyword evidence="6 7" id="KW-0472">Membrane</keyword>
<dbReference type="GO" id="GO:0042910">
    <property type="term" value="F:xenobiotic transmembrane transporter activity"/>
    <property type="evidence" value="ECO:0007669"/>
    <property type="project" value="InterPro"/>
</dbReference>
<dbReference type="InterPro" id="IPR052031">
    <property type="entry name" value="Membrane_Transporter-Flippase"/>
</dbReference>
<evidence type="ECO:0000256" key="6">
    <source>
        <dbReference type="ARBA" id="ARBA00023136"/>
    </source>
</evidence>
<feature type="transmembrane region" description="Helical" evidence="7">
    <location>
        <begin position="87"/>
        <end position="112"/>
    </location>
</feature>
<keyword evidence="5 7" id="KW-1133">Transmembrane helix</keyword>
<dbReference type="Proteomes" id="UP000195897">
    <property type="component" value="Unassembled WGS sequence"/>
</dbReference>
<evidence type="ECO:0000313" key="9">
    <source>
        <dbReference type="Proteomes" id="UP000195897"/>
    </source>
</evidence>
<dbReference type="AlphaFoldDB" id="A0A1Y4LBM4"/>
<comment type="subcellular location">
    <subcellularLocation>
        <location evidence="1">Cell membrane</location>
        <topology evidence="1">Multi-pass membrane protein</topology>
    </subcellularLocation>
</comment>
<evidence type="ECO:0000256" key="7">
    <source>
        <dbReference type="SAM" id="Phobius"/>
    </source>
</evidence>
<reference evidence="9" key="1">
    <citation type="submission" date="2017-04" db="EMBL/GenBank/DDBJ databases">
        <title>Function of individual gut microbiota members based on whole genome sequencing of pure cultures obtained from chicken caecum.</title>
        <authorList>
            <person name="Medvecky M."/>
            <person name="Cejkova D."/>
            <person name="Polansky O."/>
            <person name="Karasova D."/>
            <person name="Kubasova T."/>
            <person name="Cizek A."/>
            <person name="Rychlik I."/>
        </authorList>
    </citation>
    <scope>NUCLEOTIDE SEQUENCE [LARGE SCALE GENOMIC DNA]</scope>
    <source>
        <strain evidence="9">An180</strain>
    </source>
</reference>
<accession>A0A1Y4LBM4</accession>
<dbReference type="CDD" id="cd13138">
    <property type="entry name" value="MATE_yoeA_like"/>
    <property type="match status" value="1"/>
</dbReference>
<keyword evidence="3" id="KW-1003">Cell membrane</keyword>
<dbReference type="NCBIfam" id="TIGR00797">
    <property type="entry name" value="matE"/>
    <property type="match status" value="1"/>
</dbReference>
<feature type="transmembrane region" description="Helical" evidence="7">
    <location>
        <begin position="53"/>
        <end position="75"/>
    </location>
</feature>
<name>A0A1Y4LBM4_9FIRM</name>
<evidence type="ECO:0000256" key="1">
    <source>
        <dbReference type="ARBA" id="ARBA00004651"/>
    </source>
</evidence>
<organism evidence="8 9">
    <name type="scientific">Butyricicoccus pullicaecorum</name>
    <dbReference type="NCBI Taxonomy" id="501571"/>
    <lineage>
        <taxon>Bacteria</taxon>
        <taxon>Bacillati</taxon>
        <taxon>Bacillota</taxon>
        <taxon>Clostridia</taxon>
        <taxon>Eubacteriales</taxon>
        <taxon>Butyricicoccaceae</taxon>
        <taxon>Butyricicoccus</taxon>
    </lineage>
</organism>
<feature type="transmembrane region" description="Helical" evidence="7">
    <location>
        <begin position="314"/>
        <end position="342"/>
    </location>
</feature>
<dbReference type="GO" id="GO:0015297">
    <property type="term" value="F:antiporter activity"/>
    <property type="evidence" value="ECO:0007669"/>
    <property type="project" value="InterPro"/>
</dbReference>
<protein>
    <submittedName>
        <fullName evidence="8">MATE family efflux transporter</fullName>
    </submittedName>
</protein>
<feature type="transmembrane region" description="Helical" evidence="7">
    <location>
        <begin position="189"/>
        <end position="213"/>
    </location>
</feature>
<feature type="transmembrane region" description="Helical" evidence="7">
    <location>
        <begin position="395"/>
        <end position="412"/>
    </location>
</feature>
<dbReference type="InterPro" id="IPR002528">
    <property type="entry name" value="MATE_fam"/>
</dbReference>
<feature type="transmembrane region" description="Helical" evidence="7">
    <location>
        <begin position="418"/>
        <end position="435"/>
    </location>
</feature>
<dbReference type="PIRSF" id="PIRSF006603">
    <property type="entry name" value="DinF"/>
    <property type="match status" value="1"/>
</dbReference>
<comment type="caution">
    <text evidence="8">The sequence shown here is derived from an EMBL/GenBank/DDBJ whole genome shotgun (WGS) entry which is preliminary data.</text>
</comment>
<dbReference type="GO" id="GO:0005886">
    <property type="term" value="C:plasma membrane"/>
    <property type="evidence" value="ECO:0007669"/>
    <property type="project" value="UniProtKB-SubCell"/>
</dbReference>
<dbReference type="PANTHER" id="PTHR43549:SF3">
    <property type="entry name" value="MULTIDRUG RESISTANCE PROTEIN YPNP-RELATED"/>
    <property type="match status" value="1"/>
</dbReference>
<evidence type="ECO:0000256" key="4">
    <source>
        <dbReference type="ARBA" id="ARBA00022692"/>
    </source>
</evidence>
<keyword evidence="4 7" id="KW-0812">Transmembrane</keyword>